<name>A0A1G9U6A6_ALLAB</name>
<feature type="domain" description="Glycosyltransferase 2-like" evidence="1">
    <location>
        <begin position="5"/>
        <end position="108"/>
    </location>
</feature>
<dbReference type="InterPro" id="IPR029044">
    <property type="entry name" value="Nucleotide-diphossugar_trans"/>
</dbReference>
<accession>A0A1G9U6A6</accession>
<dbReference type="EMBL" id="LT629701">
    <property type="protein sequence ID" value="SDM55486.1"/>
    <property type="molecule type" value="Genomic_DNA"/>
</dbReference>
<dbReference type="Pfam" id="PF00535">
    <property type="entry name" value="Glycos_transf_2"/>
    <property type="match status" value="1"/>
</dbReference>
<reference evidence="2 3" key="1">
    <citation type="submission" date="2016-10" db="EMBL/GenBank/DDBJ databases">
        <authorList>
            <person name="de Groot N.N."/>
        </authorList>
    </citation>
    <scope>NUCLEOTIDE SEQUENCE [LARGE SCALE GENOMIC DNA]</scope>
    <source>
        <strain evidence="2 3">DSM 44149</strain>
    </source>
</reference>
<proteinExistence type="predicted"/>
<dbReference type="AlphaFoldDB" id="A0A1G9U6A6"/>
<organism evidence="2 3">
    <name type="scientific">Allokutzneria albata</name>
    <name type="common">Kibdelosporangium albatum</name>
    <dbReference type="NCBI Taxonomy" id="211114"/>
    <lineage>
        <taxon>Bacteria</taxon>
        <taxon>Bacillati</taxon>
        <taxon>Actinomycetota</taxon>
        <taxon>Actinomycetes</taxon>
        <taxon>Pseudonocardiales</taxon>
        <taxon>Pseudonocardiaceae</taxon>
        <taxon>Allokutzneria</taxon>
    </lineage>
</organism>
<gene>
    <name evidence="2" type="ORF">SAMN04489726_2215</name>
</gene>
<dbReference type="SUPFAM" id="SSF53448">
    <property type="entry name" value="Nucleotide-diphospho-sugar transferases"/>
    <property type="match status" value="1"/>
</dbReference>
<dbReference type="GO" id="GO:0016740">
    <property type="term" value="F:transferase activity"/>
    <property type="evidence" value="ECO:0007669"/>
    <property type="project" value="UniProtKB-KW"/>
</dbReference>
<dbReference type="STRING" id="211114.SAMN04489726_2215"/>
<dbReference type="Gene3D" id="3.90.550.10">
    <property type="entry name" value="Spore Coat Polysaccharide Biosynthesis Protein SpsA, Chain A"/>
    <property type="match status" value="1"/>
</dbReference>
<evidence type="ECO:0000313" key="3">
    <source>
        <dbReference type="Proteomes" id="UP000183376"/>
    </source>
</evidence>
<evidence type="ECO:0000259" key="1">
    <source>
        <dbReference type="Pfam" id="PF00535"/>
    </source>
</evidence>
<dbReference type="eggNOG" id="COG1215">
    <property type="taxonomic scope" value="Bacteria"/>
</dbReference>
<dbReference type="InterPro" id="IPR001173">
    <property type="entry name" value="Glyco_trans_2-like"/>
</dbReference>
<protein>
    <submittedName>
        <fullName evidence="2">Glycosyl transferase family 2</fullName>
    </submittedName>
</protein>
<sequence length="248" mass="26556">MPLLSVLTAVRNAIPEFFAEAAASVAAQELPAGWELEWLVQEDGDDPAASELCPGARYEANGAQLGTATTRNLALSRARGELVAVLDYDDVLLPGGLGTVVNAFAEHPGIGWAVGQADDLVDGVTVPYELKYPCGLVTAGTIGKLYEETGLCQVACAGLVMPTEIVRAFGGWAAIPRAEDVGLFIAISEVYDGYQEPAVTWAYRKHPAQTTHAGKEDRWGPHQDRFIRQRLDVVRAGVVNRCVRPGQV</sequence>
<keyword evidence="3" id="KW-1185">Reference proteome</keyword>
<evidence type="ECO:0000313" key="2">
    <source>
        <dbReference type="EMBL" id="SDM55486.1"/>
    </source>
</evidence>
<keyword evidence="2" id="KW-0808">Transferase</keyword>
<dbReference type="Proteomes" id="UP000183376">
    <property type="component" value="Chromosome I"/>
</dbReference>